<keyword evidence="1" id="KW-0472">Membrane</keyword>
<dbReference type="Proteomes" id="UP000814074">
    <property type="component" value="Unassembled WGS sequence"/>
</dbReference>
<reference evidence="2 3" key="1">
    <citation type="submission" date="2019-11" db="EMBL/GenBank/DDBJ databases">
        <title>Epiphytic Pseudomonas syringae from cherry orchards.</title>
        <authorList>
            <person name="Hulin M.T."/>
        </authorList>
    </citation>
    <scope>NUCLEOTIDE SEQUENCE [LARGE SCALE GENOMIC DNA]</scope>
    <source>
        <strain evidence="2 3">PA-6-3B</strain>
    </source>
</reference>
<name>A0ABS9FMZ7_9PSED</name>
<dbReference type="RefSeq" id="WP_120249017.1">
    <property type="nucleotide sequence ID" value="NZ_WKDU01000008.1"/>
</dbReference>
<accession>A0ABS9FMZ7</accession>
<feature type="transmembrane region" description="Helical" evidence="1">
    <location>
        <begin position="43"/>
        <end position="66"/>
    </location>
</feature>
<organism evidence="2 3">
    <name type="scientific">Pseudomonas lactis</name>
    <dbReference type="NCBI Taxonomy" id="1615674"/>
    <lineage>
        <taxon>Bacteria</taxon>
        <taxon>Pseudomonadati</taxon>
        <taxon>Pseudomonadota</taxon>
        <taxon>Gammaproteobacteria</taxon>
        <taxon>Pseudomonadales</taxon>
        <taxon>Pseudomonadaceae</taxon>
        <taxon>Pseudomonas</taxon>
    </lineage>
</organism>
<keyword evidence="1" id="KW-0812">Transmembrane</keyword>
<evidence type="ECO:0000313" key="3">
    <source>
        <dbReference type="Proteomes" id="UP000814074"/>
    </source>
</evidence>
<keyword evidence="1" id="KW-1133">Transmembrane helix</keyword>
<gene>
    <name evidence="2" type="ORF">GIW47_09400</name>
</gene>
<proteinExistence type="predicted"/>
<evidence type="ECO:0000313" key="2">
    <source>
        <dbReference type="EMBL" id="MCF5152834.1"/>
    </source>
</evidence>
<feature type="transmembrane region" description="Helical" evidence="1">
    <location>
        <begin position="92"/>
        <end position="115"/>
    </location>
</feature>
<dbReference type="Pfam" id="PF16872">
    <property type="entry name" value="putAbiC"/>
    <property type="match status" value="1"/>
</dbReference>
<comment type="caution">
    <text evidence="2">The sequence shown here is derived from an EMBL/GenBank/DDBJ whole genome shotgun (WGS) entry which is preliminary data.</text>
</comment>
<evidence type="ECO:0000256" key="1">
    <source>
        <dbReference type="SAM" id="Phobius"/>
    </source>
</evidence>
<keyword evidence="3" id="KW-1185">Reference proteome</keyword>
<protein>
    <recommendedName>
        <fullName evidence="4">Phage abortive infection protein</fullName>
    </recommendedName>
</protein>
<dbReference type="InterPro" id="IPR031709">
    <property type="entry name" value="PutAbiC"/>
</dbReference>
<sequence length="355" mass="40764">MPKVMGMVAPGRYSQRFIQMVSTMGFSTRVRKPDRWDWMRRNYIYLLGLLALIISVMVGALVIVHFQFGLDIWWISIKHPETAQYWGQLGDFIGGILNPLLSFCALIAVLYNLSLQREELALARKDARDAQDIQIKQSAIFKQQNFESVFFRLLEVHSSLSKSMRIRVGAGSNAKVYEGEDAFRHLELKYLGASYLEPNQYIPLDDQLKEVREKSQLFLDDHVGSVGHYYRNIYQILKYVDGFGSASFGAPNKPPVGMEVRRALRSYRSQRNYANILRAQLSSSEVSCLFLNCLAKQGDGLKFYVEKYSMLKTIERSVVGDNKGVCDLFNKLAYADYEEMDMLDIVSLIRSRYES</sequence>
<evidence type="ECO:0008006" key="4">
    <source>
        <dbReference type="Google" id="ProtNLM"/>
    </source>
</evidence>
<dbReference type="EMBL" id="WKDU01000008">
    <property type="protein sequence ID" value="MCF5152834.1"/>
    <property type="molecule type" value="Genomic_DNA"/>
</dbReference>